<dbReference type="InterPro" id="IPR051678">
    <property type="entry name" value="AGP_Transferase"/>
</dbReference>
<accession>A0A8J3K070</accession>
<dbReference type="Gene3D" id="3.90.1200.10">
    <property type="match status" value="1"/>
</dbReference>
<organism evidence="2 3">
    <name type="scientific">Catellatospora chokoriensis</name>
    <dbReference type="NCBI Taxonomy" id="310353"/>
    <lineage>
        <taxon>Bacteria</taxon>
        <taxon>Bacillati</taxon>
        <taxon>Actinomycetota</taxon>
        <taxon>Actinomycetes</taxon>
        <taxon>Micromonosporales</taxon>
        <taxon>Micromonosporaceae</taxon>
        <taxon>Catellatospora</taxon>
    </lineage>
</organism>
<dbReference type="InterPro" id="IPR011009">
    <property type="entry name" value="Kinase-like_dom_sf"/>
</dbReference>
<dbReference type="AlphaFoldDB" id="A0A8J3K070"/>
<proteinExistence type="predicted"/>
<evidence type="ECO:0000259" key="1">
    <source>
        <dbReference type="Pfam" id="PF01636"/>
    </source>
</evidence>
<comment type="caution">
    <text evidence="2">The sequence shown here is derived from an EMBL/GenBank/DDBJ whole genome shotgun (WGS) entry which is preliminary data.</text>
</comment>
<dbReference type="Proteomes" id="UP000619293">
    <property type="component" value="Unassembled WGS sequence"/>
</dbReference>
<dbReference type="EMBL" id="BONG01000034">
    <property type="protein sequence ID" value="GIF91619.1"/>
    <property type="molecule type" value="Genomic_DNA"/>
</dbReference>
<dbReference type="Pfam" id="PF01636">
    <property type="entry name" value="APH"/>
    <property type="match status" value="1"/>
</dbReference>
<evidence type="ECO:0000313" key="3">
    <source>
        <dbReference type="Proteomes" id="UP000619293"/>
    </source>
</evidence>
<dbReference type="Gene3D" id="3.30.200.20">
    <property type="entry name" value="Phosphorylase Kinase, domain 1"/>
    <property type="match status" value="1"/>
</dbReference>
<dbReference type="PANTHER" id="PTHR21310">
    <property type="entry name" value="AMINOGLYCOSIDE PHOSPHOTRANSFERASE-RELATED-RELATED"/>
    <property type="match status" value="1"/>
</dbReference>
<feature type="domain" description="Aminoglycoside phosphotransferase" evidence="1">
    <location>
        <begin position="29"/>
        <end position="231"/>
    </location>
</feature>
<evidence type="ECO:0000313" key="2">
    <source>
        <dbReference type="EMBL" id="GIF91619.1"/>
    </source>
</evidence>
<dbReference type="RefSeq" id="WP_191840358.1">
    <property type="nucleotide sequence ID" value="NZ_BAAALB010000022.1"/>
</dbReference>
<reference evidence="2 3" key="1">
    <citation type="submission" date="2021-01" db="EMBL/GenBank/DDBJ databases">
        <title>Whole genome shotgun sequence of Catellatospora chokoriensis NBRC 107358.</title>
        <authorList>
            <person name="Komaki H."/>
            <person name="Tamura T."/>
        </authorList>
    </citation>
    <scope>NUCLEOTIDE SEQUENCE [LARGE SCALE GENOMIC DNA]</scope>
    <source>
        <strain evidence="2 3">NBRC 107358</strain>
    </source>
</reference>
<name>A0A8J3K070_9ACTN</name>
<keyword evidence="3" id="KW-1185">Reference proteome</keyword>
<dbReference type="SUPFAM" id="SSF56112">
    <property type="entry name" value="Protein kinase-like (PK-like)"/>
    <property type="match status" value="1"/>
</dbReference>
<dbReference type="InterPro" id="IPR002575">
    <property type="entry name" value="Aminoglycoside_PTrfase"/>
</dbReference>
<sequence>MPANPYPPPTPETLHWLHRALGAPIAAVTPLIGGIAHAISAVDTADGRRYALRRWCRPGWQVEDPWFTPANEVAALTALSGTGLPVPEVVAVDPTGAHTDFPALLMTWLPGTMLPSATHRAAAEPPPSTAMLRQLVAAAHAVHAVDGTGVAAWEPYVVLGDARPPAATTRPELWERAFTAGAAVGPPARSTLLHRDYHPGNTLWCDGRLTGIVDWTNASRGTPGYDFGYLRVNLLIAHGQQTADALLPLLDDRDPAADLLAFLDMEWEGPHAAPLPVMESYLEQLL</sequence>
<protein>
    <recommendedName>
        <fullName evidence="1">Aminoglycoside phosphotransferase domain-containing protein</fullName>
    </recommendedName>
</protein>
<gene>
    <name evidence="2" type="ORF">Cch02nite_50630</name>
</gene>